<feature type="domain" description="HIT" evidence="2">
    <location>
        <begin position="7"/>
        <end position="115"/>
    </location>
</feature>
<evidence type="ECO:0000259" key="2">
    <source>
        <dbReference type="PROSITE" id="PS51084"/>
    </source>
</evidence>
<accession>A0A9Q2W9C4</accession>
<dbReference type="Pfam" id="PF01230">
    <property type="entry name" value="HIT"/>
    <property type="match status" value="1"/>
</dbReference>
<dbReference type="RefSeq" id="WP_052481711.1">
    <property type="nucleotide sequence ID" value="NZ_JAHEWX010000030.1"/>
</dbReference>
<protein>
    <submittedName>
        <fullName evidence="3">HIT domain-containing protein</fullName>
    </submittedName>
</protein>
<gene>
    <name evidence="3" type="ORF">KK103_16645</name>
</gene>
<comment type="caution">
    <text evidence="3">The sequence shown here is derived from an EMBL/GenBank/DDBJ whole genome shotgun (WGS) entry which is preliminary data.</text>
</comment>
<dbReference type="SUPFAM" id="SSF54197">
    <property type="entry name" value="HIT-like"/>
    <property type="match status" value="1"/>
</dbReference>
<evidence type="ECO:0000313" key="3">
    <source>
        <dbReference type="EMBL" id="MBT1543393.1"/>
    </source>
</evidence>
<dbReference type="InterPro" id="IPR011146">
    <property type="entry name" value="HIT-like"/>
</dbReference>
<dbReference type="GO" id="GO:0003824">
    <property type="term" value="F:catalytic activity"/>
    <property type="evidence" value="ECO:0007669"/>
    <property type="project" value="InterPro"/>
</dbReference>
<dbReference type="InterPro" id="IPR052908">
    <property type="entry name" value="AP-4-A_phosphorylase"/>
</dbReference>
<name>A0A9Q2W9C4_9MICO</name>
<dbReference type="InterPro" id="IPR036265">
    <property type="entry name" value="HIT-like_sf"/>
</dbReference>
<dbReference type="PANTHER" id="PTHR42997">
    <property type="entry name" value="HIT FAMILY HYDROLASE"/>
    <property type="match status" value="1"/>
</dbReference>
<reference evidence="3" key="1">
    <citation type="submission" date="2021-05" db="EMBL/GenBank/DDBJ databases">
        <title>Whole genome sequence of Curtobacterium flaccumfaciens pv. flaccumfaciens strain CFBP 3417.</title>
        <authorList>
            <person name="Osdaghi E."/>
            <person name="Taghouti G."/>
            <person name="Portier P."/>
            <person name="Fazliarab A."/>
            <person name="Taghavi S.M."/>
            <person name="Briand M."/>
            <person name="Le-Saux M."/>
            <person name="Jacques M.-A."/>
        </authorList>
    </citation>
    <scope>NUCLEOTIDE SEQUENCE</scope>
    <source>
        <strain evidence="3">CFBP 3417</strain>
    </source>
</reference>
<dbReference type="AlphaFoldDB" id="A0A9Q2W9C4"/>
<dbReference type="PANTHER" id="PTHR42997:SF1">
    <property type="entry name" value="AP-4-A PHOSPHORYLASE"/>
    <property type="match status" value="1"/>
</dbReference>
<dbReference type="Proteomes" id="UP000709437">
    <property type="component" value="Unassembled WGS sequence"/>
</dbReference>
<organism evidence="3 4">
    <name type="scientific">Curtobacterium flaccumfaciens pv. flaccumfaciens</name>
    <dbReference type="NCBI Taxonomy" id="138532"/>
    <lineage>
        <taxon>Bacteria</taxon>
        <taxon>Bacillati</taxon>
        <taxon>Actinomycetota</taxon>
        <taxon>Actinomycetes</taxon>
        <taxon>Micrococcales</taxon>
        <taxon>Microbacteriaceae</taxon>
        <taxon>Curtobacterium</taxon>
    </lineage>
</organism>
<evidence type="ECO:0000256" key="1">
    <source>
        <dbReference type="PROSITE-ProRule" id="PRU00464"/>
    </source>
</evidence>
<feature type="short sequence motif" description="Histidine triad motif" evidence="1">
    <location>
        <begin position="100"/>
        <end position="104"/>
    </location>
</feature>
<sequence>MGPLVCSFCQNIDDDSFEVIAAGDHVIVVADSHPINRGHMLVLPTRHAADFASMTQAEVIEMALVAQQVDRAIRSVFSSAIGGTNVLMSNGREADQGVPHAHLHVIPRQEGDGYEFREDFSRYPLRPLTVTERGALRTEIEACDPSAPRSN</sequence>
<evidence type="ECO:0000313" key="4">
    <source>
        <dbReference type="Proteomes" id="UP000709437"/>
    </source>
</evidence>
<proteinExistence type="predicted"/>
<dbReference type="EMBL" id="JAHEWX010000030">
    <property type="protein sequence ID" value="MBT1543393.1"/>
    <property type="molecule type" value="Genomic_DNA"/>
</dbReference>
<dbReference type="Gene3D" id="3.30.428.10">
    <property type="entry name" value="HIT-like"/>
    <property type="match status" value="1"/>
</dbReference>
<dbReference type="PROSITE" id="PS51084">
    <property type="entry name" value="HIT_2"/>
    <property type="match status" value="1"/>
</dbReference>